<evidence type="ECO:0000256" key="4">
    <source>
        <dbReference type="ARBA" id="ARBA00022840"/>
    </source>
</evidence>
<dbReference type="GO" id="GO:0043138">
    <property type="term" value="F:3'-5' DNA helicase activity"/>
    <property type="evidence" value="ECO:0007669"/>
    <property type="project" value="TreeGrafter"/>
</dbReference>
<evidence type="ECO:0000313" key="8">
    <source>
        <dbReference type="EMBL" id="QTA80485.1"/>
    </source>
</evidence>
<evidence type="ECO:0000256" key="3">
    <source>
        <dbReference type="ARBA" id="ARBA00022806"/>
    </source>
</evidence>
<dbReference type="Proteomes" id="UP000663720">
    <property type="component" value="Chromosome"/>
</dbReference>
<dbReference type="GO" id="GO:0005829">
    <property type="term" value="C:cytosol"/>
    <property type="evidence" value="ECO:0007669"/>
    <property type="project" value="TreeGrafter"/>
</dbReference>
<evidence type="ECO:0000256" key="6">
    <source>
        <dbReference type="PROSITE-ProRule" id="PRU00560"/>
    </source>
</evidence>
<keyword evidence="4 6" id="KW-0067">ATP-binding</keyword>
<keyword evidence="3 6" id="KW-0347">Helicase</keyword>
<dbReference type="SUPFAM" id="SSF52540">
    <property type="entry name" value="P-loop containing nucleoside triphosphate hydrolases"/>
    <property type="match status" value="1"/>
</dbReference>
<dbReference type="AlphaFoldDB" id="A0A975B7U4"/>
<dbReference type="GO" id="GO:0016787">
    <property type="term" value="F:hydrolase activity"/>
    <property type="evidence" value="ECO:0007669"/>
    <property type="project" value="UniProtKB-UniRule"/>
</dbReference>
<evidence type="ECO:0000256" key="2">
    <source>
        <dbReference type="ARBA" id="ARBA00022801"/>
    </source>
</evidence>
<dbReference type="InterPro" id="IPR027417">
    <property type="entry name" value="P-loop_NTPase"/>
</dbReference>
<evidence type="ECO:0000256" key="1">
    <source>
        <dbReference type="ARBA" id="ARBA00022741"/>
    </source>
</evidence>
<dbReference type="GO" id="GO:0005524">
    <property type="term" value="F:ATP binding"/>
    <property type="evidence" value="ECO:0007669"/>
    <property type="project" value="UniProtKB-UniRule"/>
</dbReference>
<feature type="domain" description="UvrD-like helicase ATP-binding" evidence="7">
    <location>
        <begin position="1"/>
        <end position="247"/>
    </location>
</feature>
<dbReference type="EMBL" id="CP061799">
    <property type="protein sequence ID" value="QTA80485.1"/>
    <property type="molecule type" value="Genomic_DNA"/>
</dbReference>
<organism evidence="8 9">
    <name type="scientific">Desulfonema limicola</name>
    <dbReference type="NCBI Taxonomy" id="45656"/>
    <lineage>
        <taxon>Bacteria</taxon>
        <taxon>Pseudomonadati</taxon>
        <taxon>Thermodesulfobacteriota</taxon>
        <taxon>Desulfobacteria</taxon>
        <taxon>Desulfobacterales</taxon>
        <taxon>Desulfococcaceae</taxon>
        <taxon>Desulfonema</taxon>
    </lineage>
</organism>
<dbReference type="PROSITE" id="PS51198">
    <property type="entry name" value="UVRD_HELICASE_ATP_BIND"/>
    <property type="match status" value="1"/>
</dbReference>
<protein>
    <recommendedName>
        <fullName evidence="5">DNA 3'-5' helicase II</fullName>
    </recommendedName>
</protein>
<evidence type="ECO:0000259" key="7">
    <source>
        <dbReference type="PROSITE" id="PS51198"/>
    </source>
</evidence>
<dbReference type="GO" id="GO:0003677">
    <property type="term" value="F:DNA binding"/>
    <property type="evidence" value="ECO:0007669"/>
    <property type="project" value="InterPro"/>
</dbReference>
<dbReference type="PANTHER" id="PTHR11070:SF2">
    <property type="entry name" value="ATP-DEPENDENT DNA HELICASE SRS2"/>
    <property type="match status" value="1"/>
</dbReference>
<reference evidence="8" key="1">
    <citation type="journal article" date="2021" name="Microb. Physiol.">
        <title>Proteogenomic Insights into the Physiology of Marine, Sulfate-Reducing, Filamentous Desulfonema limicola and Desulfonema magnum.</title>
        <authorList>
            <person name="Schnaars V."/>
            <person name="Wohlbrand L."/>
            <person name="Scheve S."/>
            <person name="Hinrichs C."/>
            <person name="Reinhardt R."/>
            <person name="Rabus R."/>
        </authorList>
    </citation>
    <scope>NUCLEOTIDE SEQUENCE</scope>
    <source>
        <strain evidence="8">5ac10</strain>
    </source>
</reference>
<dbReference type="Gene3D" id="3.40.50.300">
    <property type="entry name" value="P-loop containing nucleotide triphosphate hydrolases"/>
    <property type="match status" value="1"/>
</dbReference>
<dbReference type="InterPro" id="IPR000212">
    <property type="entry name" value="DNA_helicase_UvrD/REP"/>
</dbReference>
<dbReference type="KEGG" id="dli:dnl_27900"/>
<accession>A0A975B7U4</accession>
<dbReference type="PANTHER" id="PTHR11070">
    <property type="entry name" value="UVRD / RECB / PCRA DNA HELICASE FAMILY MEMBER"/>
    <property type="match status" value="1"/>
</dbReference>
<gene>
    <name evidence="8" type="ORF">dnl_27900</name>
</gene>
<dbReference type="Pfam" id="PF13245">
    <property type="entry name" value="AAA_19"/>
    <property type="match status" value="1"/>
</dbReference>
<sequence length="302" mass="34667">MKPTDQQKLIFDYDGNSVVIAAPGSGKTFVLSQKIKHNLKSLHDHQGIIAISYTNKASNELKSRSLSNGENPKSSFFGTIDRFYLSEIIIPFAKQLFGIPINEITITKYSSLPNDEKEDYIWDSRKLKFAQIDDSKIDVFKNYFLKGIILIETIGVFADFVFSNSIACQKYIKARYKYIYIDEYQDSGFEQHQIFLKIMGLDAIAVAVGDLNQSIYAFSGKDSKYLQELSANDNFKYFKLDKNHRCHPSIINYSNYLLNTKTELIPVDENQIFFTIITGNEISIAEWIDEKIDSIQKIFNVE</sequence>
<feature type="binding site" evidence="6">
    <location>
        <begin position="21"/>
        <end position="28"/>
    </location>
    <ligand>
        <name>ATP</name>
        <dbReference type="ChEBI" id="CHEBI:30616"/>
    </ligand>
</feature>
<dbReference type="GO" id="GO:0000725">
    <property type="term" value="P:recombinational repair"/>
    <property type="evidence" value="ECO:0007669"/>
    <property type="project" value="TreeGrafter"/>
</dbReference>
<keyword evidence="2 6" id="KW-0378">Hydrolase</keyword>
<evidence type="ECO:0000313" key="9">
    <source>
        <dbReference type="Proteomes" id="UP000663720"/>
    </source>
</evidence>
<keyword evidence="1 6" id="KW-0547">Nucleotide-binding</keyword>
<dbReference type="InterPro" id="IPR014016">
    <property type="entry name" value="UvrD-like_ATP-bd"/>
</dbReference>
<evidence type="ECO:0000256" key="5">
    <source>
        <dbReference type="ARBA" id="ARBA00034923"/>
    </source>
</evidence>
<proteinExistence type="predicted"/>
<keyword evidence="9" id="KW-1185">Reference proteome</keyword>
<name>A0A975B7U4_9BACT</name>